<dbReference type="Proteomes" id="UP001228049">
    <property type="component" value="Unassembled WGS sequence"/>
</dbReference>
<keyword evidence="2" id="KW-1185">Reference proteome</keyword>
<dbReference type="EMBL" id="JASDAP010000017">
    <property type="protein sequence ID" value="KAK1888657.1"/>
    <property type="molecule type" value="Genomic_DNA"/>
</dbReference>
<accession>A0AAD9BQV1</accession>
<evidence type="ECO:0000313" key="1">
    <source>
        <dbReference type="EMBL" id="KAK1888657.1"/>
    </source>
</evidence>
<name>A0AAD9BQV1_DISEL</name>
<sequence length="79" mass="8837">MEFNKEGVWDGMMQGEKVRENMIGGEGEEETVNLRNSELRLENVFVRQGSEEKAEAQRVLEGGGDGFLTGWGLVISMDE</sequence>
<evidence type="ECO:0000313" key="2">
    <source>
        <dbReference type="Proteomes" id="UP001228049"/>
    </source>
</evidence>
<protein>
    <submittedName>
        <fullName evidence="1">Chalcone--flavonone isomerase 2</fullName>
    </submittedName>
</protein>
<dbReference type="AlphaFoldDB" id="A0AAD9BQV1"/>
<dbReference type="GO" id="GO:0016853">
    <property type="term" value="F:isomerase activity"/>
    <property type="evidence" value="ECO:0007669"/>
    <property type="project" value="UniProtKB-KW"/>
</dbReference>
<reference evidence="1" key="1">
    <citation type="submission" date="2023-04" db="EMBL/GenBank/DDBJ databases">
        <title>Chromosome-level genome of Chaenocephalus aceratus.</title>
        <authorList>
            <person name="Park H."/>
        </authorList>
    </citation>
    <scope>NUCLEOTIDE SEQUENCE</scope>
    <source>
        <strain evidence="1">DE</strain>
        <tissue evidence="1">Muscle</tissue>
    </source>
</reference>
<gene>
    <name evidence="1" type="ORF">KUDE01_013337</name>
</gene>
<comment type="caution">
    <text evidence="1">The sequence shown here is derived from an EMBL/GenBank/DDBJ whole genome shotgun (WGS) entry which is preliminary data.</text>
</comment>
<proteinExistence type="predicted"/>
<organism evidence="1 2">
    <name type="scientific">Dissostichus eleginoides</name>
    <name type="common">Patagonian toothfish</name>
    <name type="synonym">Dissostichus amissus</name>
    <dbReference type="NCBI Taxonomy" id="100907"/>
    <lineage>
        <taxon>Eukaryota</taxon>
        <taxon>Metazoa</taxon>
        <taxon>Chordata</taxon>
        <taxon>Craniata</taxon>
        <taxon>Vertebrata</taxon>
        <taxon>Euteleostomi</taxon>
        <taxon>Actinopterygii</taxon>
        <taxon>Neopterygii</taxon>
        <taxon>Teleostei</taxon>
        <taxon>Neoteleostei</taxon>
        <taxon>Acanthomorphata</taxon>
        <taxon>Eupercaria</taxon>
        <taxon>Perciformes</taxon>
        <taxon>Notothenioidei</taxon>
        <taxon>Nototheniidae</taxon>
        <taxon>Dissostichus</taxon>
    </lineage>
</organism>
<keyword evidence="1" id="KW-0413">Isomerase</keyword>